<evidence type="ECO:0000259" key="2">
    <source>
        <dbReference type="PROSITE" id="PS50891"/>
    </source>
</evidence>
<name>A0A0D9XN83_9ORYZ</name>
<dbReference type="EnsemblPlants" id="LPERR11G00440.2">
    <property type="protein sequence ID" value="LPERR11G00440.2"/>
    <property type="gene ID" value="LPERR11G00440"/>
</dbReference>
<dbReference type="Gramene" id="LPERR11G00440.2">
    <property type="protein sequence ID" value="LPERR11G00440.2"/>
    <property type="gene ID" value="LPERR11G00440"/>
</dbReference>
<dbReference type="AlphaFoldDB" id="A0A0D9XN83"/>
<organism evidence="3 4">
    <name type="scientific">Leersia perrieri</name>
    <dbReference type="NCBI Taxonomy" id="77586"/>
    <lineage>
        <taxon>Eukaryota</taxon>
        <taxon>Viridiplantae</taxon>
        <taxon>Streptophyta</taxon>
        <taxon>Embryophyta</taxon>
        <taxon>Tracheophyta</taxon>
        <taxon>Spermatophyta</taxon>
        <taxon>Magnoliopsida</taxon>
        <taxon>Liliopsida</taxon>
        <taxon>Poales</taxon>
        <taxon>Poaceae</taxon>
        <taxon>BOP clade</taxon>
        <taxon>Oryzoideae</taxon>
        <taxon>Oryzeae</taxon>
        <taxon>Oryzinae</taxon>
        <taxon>Leersia</taxon>
    </lineage>
</organism>
<evidence type="ECO:0000256" key="1">
    <source>
        <dbReference type="ARBA" id="ARBA00005474"/>
    </source>
</evidence>
<keyword evidence="4" id="KW-1185">Reference proteome</keyword>
<feature type="domain" description="LOB" evidence="2">
    <location>
        <begin position="192"/>
        <end position="293"/>
    </location>
</feature>
<accession>A0A0D9XN83</accession>
<dbReference type="STRING" id="77586.A0A0D9XN83"/>
<dbReference type="Proteomes" id="UP000032180">
    <property type="component" value="Chromosome 11"/>
</dbReference>
<sequence>MAMAAAGDGDDHLLSLFASSLSHRRHAQPTFFLLLCKPLAFCFLQPLHSSAPHRFGDTELRLLDAALSAGADVSALLHTRSSARQLLRQSAAQAFSVPAPDLCTRLSIADFFARAFALTGDVEKDKITDISRLQNLAKSLSAMCSVQTQSAEYMKRKASGVDEKGNLHSVKSKLPGSSIQFSREASMAGSGTPCASCKLLRRRCTAECVFAPYFPAEEAQRFAMVHRVFGASNVSKMLHDVPPPQRADAVSSLVYEANARVRDPVYGCVAAISFLQQQVSHLQMQLALAHAETSALQLQQHILVQNAHHQLMLQEACLKQESMWT</sequence>
<dbReference type="PANTHER" id="PTHR31301:SF116">
    <property type="entry name" value="DOMAIN PROTEIN 12, PUTATIVE, EXPRESSED-RELATED"/>
    <property type="match status" value="1"/>
</dbReference>
<dbReference type="HOGENOM" id="CLU_054661_0_0_1"/>
<reference evidence="4" key="2">
    <citation type="submission" date="2013-12" db="EMBL/GenBank/DDBJ databases">
        <authorList>
            <person name="Yu Y."/>
            <person name="Lee S."/>
            <person name="de Baynast K."/>
            <person name="Wissotski M."/>
            <person name="Liu L."/>
            <person name="Talag J."/>
            <person name="Goicoechea J."/>
            <person name="Angelova A."/>
            <person name="Jetty R."/>
            <person name="Kudrna D."/>
            <person name="Golser W."/>
            <person name="Rivera L."/>
            <person name="Zhang J."/>
            <person name="Wing R."/>
        </authorList>
    </citation>
    <scope>NUCLEOTIDE SEQUENCE</scope>
</reference>
<evidence type="ECO:0000313" key="3">
    <source>
        <dbReference type="EnsemblPlants" id="LPERR11G00440.2"/>
    </source>
</evidence>
<evidence type="ECO:0000313" key="4">
    <source>
        <dbReference type="Proteomes" id="UP000032180"/>
    </source>
</evidence>
<dbReference type="PROSITE" id="PS50891">
    <property type="entry name" value="LOB"/>
    <property type="match status" value="1"/>
</dbReference>
<protein>
    <recommendedName>
        <fullName evidence="2">LOB domain-containing protein</fullName>
    </recommendedName>
</protein>
<reference evidence="3 4" key="1">
    <citation type="submission" date="2012-08" db="EMBL/GenBank/DDBJ databases">
        <title>Oryza genome evolution.</title>
        <authorList>
            <person name="Wing R.A."/>
        </authorList>
    </citation>
    <scope>NUCLEOTIDE SEQUENCE</scope>
</reference>
<dbReference type="PANTHER" id="PTHR31301">
    <property type="entry name" value="LOB DOMAIN-CONTAINING PROTEIN 4-RELATED"/>
    <property type="match status" value="1"/>
</dbReference>
<comment type="similarity">
    <text evidence="1">Belongs to the LOB domain-containing protein family.</text>
</comment>
<dbReference type="InterPro" id="IPR004883">
    <property type="entry name" value="LOB"/>
</dbReference>
<proteinExistence type="inferred from homology"/>
<reference evidence="3" key="3">
    <citation type="submission" date="2015-04" db="UniProtKB">
        <authorList>
            <consortium name="EnsemblPlants"/>
        </authorList>
    </citation>
    <scope>IDENTIFICATION</scope>
</reference>
<dbReference type="Pfam" id="PF03195">
    <property type="entry name" value="LOB"/>
    <property type="match status" value="1"/>
</dbReference>